<evidence type="ECO:0008006" key="3">
    <source>
        <dbReference type="Google" id="ProtNLM"/>
    </source>
</evidence>
<name>A0A6A5HK64_CAERE</name>
<organism evidence="1 2">
    <name type="scientific">Caenorhabditis remanei</name>
    <name type="common">Caenorhabditis vulgaris</name>
    <dbReference type="NCBI Taxonomy" id="31234"/>
    <lineage>
        <taxon>Eukaryota</taxon>
        <taxon>Metazoa</taxon>
        <taxon>Ecdysozoa</taxon>
        <taxon>Nematoda</taxon>
        <taxon>Chromadorea</taxon>
        <taxon>Rhabditida</taxon>
        <taxon>Rhabditina</taxon>
        <taxon>Rhabditomorpha</taxon>
        <taxon>Rhabditoidea</taxon>
        <taxon>Rhabditidae</taxon>
        <taxon>Peloderinae</taxon>
        <taxon>Caenorhabditis</taxon>
    </lineage>
</organism>
<dbReference type="GeneID" id="9826658"/>
<protein>
    <recommendedName>
        <fullName evidence="3">F-box associated domain-containing protein</fullName>
    </recommendedName>
</protein>
<reference evidence="1 2" key="1">
    <citation type="submission" date="2019-12" db="EMBL/GenBank/DDBJ databases">
        <title>Chromosome-level assembly of the Caenorhabditis remanei genome.</title>
        <authorList>
            <person name="Teterina A.A."/>
            <person name="Willis J.H."/>
            <person name="Phillips P.C."/>
        </authorList>
    </citation>
    <scope>NUCLEOTIDE SEQUENCE [LARGE SCALE GENOMIC DNA]</scope>
    <source>
        <strain evidence="1 2">PX506</strain>
        <tissue evidence="1">Whole organism</tissue>
    </source>
</reference>
<accession>A0A6A5HK64</accession>
<gene>
    <name evidence="1" type="ORF">GCK72_007865</name>
</gene>
<dbReference type="RefSeq" id="XP_053590692.1">
    <property type="nucleotide sequence ID" value="XM_053726498.1"/>
</dbReference>
<comment type="caution">
    <text evidence="1">The sequence shown here is derived from an EMBL/GenBank/DDBJ whole genome shotgun (WGS) entry which is preliminary data.</text>
</comment>
<dbReference type="EMBL" id="WUAV01000002">
    <property type="protein sequence ID" value="KAF1767905.1"/>
    <property type="molecule type" value="Genomic_DNA"/>
</dbReference>
<evidence type="ECO:0000313" key="2">
    <source>
        <dbReference type="Proteomes" id="UP000483820"/>
    </source>
</evidence>
<dbReference type="Proteomes" id="UP000483820">
    <property type="component" value="Chromosome II"/>
</dbReference>
<dbReference type="AlphaFoldDB" id="A0A6A5HK64"/>
<dbReference type="CTD" id="9826658"/>
<dbReference type="KEGG" id="crq:GCK72_007865"/>
<dbReference type="PANTHER" id="PTHR31379">
    <property type="entry name" value="F-BOX C PROTEIN-RELATED-RELATED"/>
    <property type="match status" value="1"/>
</dbReference>
<dbReference type="Pfam" id="PF12078">
    <property type="entry name" value="DUF3557"/>
    <property type="match status" value="1"/>
</dbReference>
<dbReference type="InterPro" id="IPR021942">
    <property type="entry name" value="DUF3557"/>
</dbReference>
<proteinExistence type="predicted"/>
<sequence length="229" mass="26511">MEQLSEDHYVFVEFPNFLKRKSQNEVDLKMKVTNLGLDIHETEDNEHFIRFIDLDVLENVEVLVGKNTLAILDKSEIKPSKSLTVIVKLGPYFQSVDQFRRLRNQHFYLKYDGFRLNDLRLFVEDWITTGRDIGTRFSWGPRPSEDVQPIMEHLKTHLGAVEAGSNLAFYFSDKAIHDNGLTLKIGEDRELVMFCKKIRSESLSYCHWSFEMEVVSSATAASTVPTPDF</sequence>
<dbReference type="PANTHER" id="PTHR31379:SF1">
    <property type="entry name" value="F-BOX C PROTEIN-RELATED"/>
    <property type="match status" value="1"/>
</dbReference>
<evidence type="ECO:0000313" key="1">
    <source>
        <dbReference type="EMBL" id="KAF1767905.1"/>
    </source>
</evidence>